<dbReference type="SUPFAM" id="SSF144010">
    <property type="entry name" value="CofE-like"/>
    <property type="match status" value="1"/>
</dbReference>
<dbReference type="EMBL" id="LHXK01000013">
    <property type="protein sequence ID" value="KXA90078.1"/>
    <property type="molecule type" value="Genomic_DNA"/>
</dbReference>
<dbReference type="PANTHER" id="PTHR47917:SF1">
    <property type="entry name" value="COENZYME F420:L-GLUTAMATE LIGASE"/>
    <property type="match status" value="1"/>
</dbReference>
<feature type="domain" description="Coenzyme F420:L-glutamate ligase-like" evidence="8">
    <location>
        <begin position="11"/>
        <end position="225"/>
    </location>
</feature>
<keyword evidence="10" id="KW-1185">Reference proteome</keyword>
<accession>A0A133U7E0</accession>
<keyword evidence="6" id="KW-0342">GTP-binding</keyword>
<dbReference type="GO" id="GO:0046872">
    <property type="term" value="F:metal ion binding"/>
    <property type="evidence" value="ECO:0007669"/>
    <property type="project" value="UniProtKB-KW"/>
</dbReference>
<evidence type="ECO:0000313" key="10">
    <source>
        <dbReference type="Proteomes" id="UP000070184"/>
    </source>
</evidence>
<dbReference type="NCBIfam" id="TIGR01916">
    <property type="entry name" value="F420_cofE"/>
    <property type="match status" value="1"/>
</dbReference>
<keyword evidence="7" id="KW-0464">Manganese</keyword>
<evidence type="ECO:0000256" key="6">
    <source>
        <dbReference type="ARBA" id="ARBA00023134"/>
    </source>
</evidence>
<evidence type="ECO:0000256" key="4">
    <source>
        <dbReference type="ARBA" id="ARBA00022842"/>
    </source>
</evidence>
<evidence type="ECO:0000313" key="9">
    <source>
        <dbReference type="EMBL" id="KXA90078.1"/>
    </source>
</evidence>
<reference evidence="9 10" key="1">
    <citation type="journal article" date="2016" name="Sci. Rep.">
        <title>Metabolic traits of an uncultured archaeal lineage -MSBL1- from brine pools of the Red Sea.</title>
        <authorList>
            <person name="Mwirichia R."/>
            <person name="Alam I."/>
            <person name="Rashid M."/>
            <person name="Vinu M."/>
            <person name="Ba-Alawi W."/>
            <person name="Anthony Kamau A."/>
            <person name="Kamanda Ngugi D."/>
            <person name="Goker M."/>
            <person name="Klenk H.P."/>
            <person name="Bajic V."/>
            <person name="Stingl U."/>
        </authorList>
    </citation>
    <scope>NUCLEOTIDE SEQUENCE [LARGE SCALE GENOMIC DNA]</scope>
    <source>
        <strain evidence="9">SCGC-AAA259B11</strain>
    </source>
</reference>
<dbReference type="Gene3D" id="3.30.1330.100">
    <property type="entry name" value="CofE-like"/>
    <property type="match status" value="1"/>
</dbReference>
<evidence type="ECO:0000259" key="8">
    <source>
        <dbReference type="Pfam" id="PF01996"/>
    </source>
</evidence>
<dbReference type="PANTHER" id="PTHR47917">
    <property type="match status" value="1"/>
</dbReference>
<dbReference type="InterPro" id="IPR002847">
    <property type="entry name" value="F420-0_gamma-glut_ligase-dom"/>
</dbReference>
<name>A0A133U7E0_9EURY</name>
<keyword evidence="3" id="KW-0547">Nucleotide-binding</keyword>
<sequence>MQMEILPLTEIPFVKEGDDLSEMILESADAQNISIGEGDIIVIAQTVVSKAEGKVVDLRNVEASERAKDLSKRIDEDPRKVEVILQETNEVIRVDHVLIAETKHGFICANAGVDSSNVRSDLVTILPEDPDRSAREIKEKIEKSIGKEVAVIISDSWGRPFRFGAVGFAVGIAGIDPLQYLKGKKDAYGNKLKTTMIAPPDSIAAAASLVMGEADEEIPVVVVKDAPYKTGEGSVHELIRPEEGDLFR</sequence>
<keyword evidence="1" id="KW-0436">Ligase</keyword>
<dbReference type="Pfam" id="PF01996">
    <property type="entry name" value="F420_ligase"/>
    <property type="match status" value="1"/>
</dbReference>
<dbReference type="Proteomes" id="UP000070184">
    <property type="component" value="Unassembled WGS sequence"/>
</dbReference>
<evidence type="ECO:0000256" key="7">
    <source>
        <dbReference type="ARBA" id="ARBA00023211"/>
    </source>
</evidence>
<keyword evidence="2" id="KW-0479">Metal-binding</keyword>
<evidence type="ECO:0000256" key="3">
    <source>
        <dbReference type="ARBA" id="ARBA00022741"/>
    </source>
</evidence>
<dbReference type="GO" id="GO:0005525">
    <property type="term" value="F:GTP binding"/>
    <property type="evidence" value="ECO:0007669"/>
    <property type="project" value="UniProtKB-KW"/>
</dbReference>
<dbReference type="InterPro" id="IPR008225">
    <property type="entry name" value="F420-0_g-glutamyl_ligase"/>
</dbReference>
<evidence type="ECO:0000256" key="2">
    <source>
        <dbReference type="ARBA" id="ARBA00022723"/>
    </source>
</evidence>
<protein>
    <recommendedName>
        <fullName evidence="8">Coenzyme F420:L-glutamate ligase-like domain-containing protein</fullName>
    </recommendedName>
</protein>
<evidence type="ECO:0000256" key="1">
    <source>
        <dbReference type="ARBA" id="ARBA00022598"/>
    </source>
</evidence>
<dbReference type="NCBIfam" id="NF009809">
    <property type="entry name" value="PRK13293.1"/>
    <property type="match status" value="1"/>
</dbReference>
<evidence type="ECO:0000256" key="5">
    <source>
        <dbReference type="ARBA" id="ARBA00022958"/>
    </source>
</evidence>
<organism evidence="9 10">
    <name type="scientific">candidate division MSBL1 archaeon SCGC-AAA259B11</name>
    <dbReference type="NCBI Taxonomy" id="1698260"/>
    <lineage>
        <taxon>Archaea</taxon>
        <taxon>Methanobacteriati</taxon>
        <taxon>Methanobacteriota</taxon>
        <taxon>candidate division MSBL1</taxon>
    </lineage>
</organism>
<dbReference type="Gene3D" id="3.90.1660.10">
    <property type="entry name" value="CofE-like domain"/>
    <property type="match status" value="1"/>
</dbReference>
<comment type="caution">
    <text evidence="9">The sequence shown here is derived from an EMBL/GenBank/DDBJ whole genome shotgun (WGS) entry which is preliminary data.</text>
</comment>
<dbReference type="AlphaFoldDB" id="A0A133U7E0"/>
<proteinExistence type="predicted"/>
<keyword evidence="5" id="KW-0630">Potassium</keyword>
<gene>
    <name evidence="9" type="ORF">AKJ61_01460</name>
</gene>
<keyword evidence="4" id="KW-0460">Magnesium</keyword>
<dbReference type="GO" id="GO:0052618">
    <property type="term" value="F:coenzyme F420-0:L-glutamate ligase activity"/>
    <property type="evidence" value="ECO:0007669"/>
    <property type="project" value="TreeGrafter"/>
</dbReference>